<feature type="chain" id="PRO_5032885499" evidence="2">
    <location>
        <begin position="22"/>
        <end position="326"/>
    </location>
</feature>
<dbReference type="Gene3D" id="3.40.190.150">
    <property type="entry name" value="Bordetella uptake gene, domain 1"/>
    <property type="match status" value="1"/>
</dbReference>
<evidence type="ECO:0000256" key="1">
    <source>
        <dbReference type="ARBA" id="ARBA00006987"/>
    </source>
</evidence>
<keyword evidence="4" id="KW-1185">Reference proteome</keyword>
<dbReference type="PANTHER" id="PTHR42928:SF5">
    <property type="entry name" value="BLR1237 PROTEIN"/>
    <property type="match status" value="1"/>
</dbReference>
<sequence>MKRRTLLAAAAALGAATVARAQNPAIPSVLTLMVPFPAGGVSDLYARAVAPRMAKELGCTVIVENLAGASGSIAVSKALARTGSDMLVVGSPTEMILAPAMLQSARYKPADFRPLGLLSRSSLALYARADLPANNVDELVAWAKANPDKPLSYGSVGIGSIYHLAGQAFADAVGVPMNHVPYKGGAPLLQDLAGGHIDLVLLPANGDMAGRVATGKPKVLAVAGSTRSPVFPNVPTFAESHSLARFTTADSWVGLFIPAAAPAPLTQAIGRAVQVAMGDAEVQRQLQAQSGVPLPAPLPPSQLAAFYAAEIDHYTQAIRKANLQPV</sequence>
<name>A0A848H838_9BURK</name>
<dbReference type="AlphaFoldDB" id="A0A848H838"/>
<proteinExistence type="inferred from homology"/>
<dbReference type="CDD" id="cd07012">
    <property type="entry name" value="PBP2_Bug_TTT"/>
    <property type="match status" value="1"/>
</dbReference>
<dbReference type="RefSeq" id="WP_169421448.1">
    <property type="nucleotide sequence ID" value="NZ_JABBFX010000003.1"/>
</dbReference>
<comment type="caution">
    <text evidence="3">The sequence shown here is derived from an EMBL/GenBank/DDBJ whole genome shotgun (WGS) entry which is preliminary data.</text>
</comment>
<accession>A0A848H838</accession>
<evidence type="ECO:0000313" key="4">
    <source>
        <dbReference type="Proteomes" id="UP000541185"/>
    </source>
</evidence>
<dbReference type="InterPro" id="IPR005064">
    <property type="entry name" value="BUG"/>
</dbReference>
<feature type="signal peptide" evidence="2">
    <location>
        <begin position="1"/>
        <end position="21"/>
    </location>
</feature>
<reference evidence="3 4" key="1">
    <citation type="submission" date="2020-04" db="EMBL/GenBank/DDBJ databases">
        <title>Ramlibacter sp. G-1-2-2 isolated from soil.</title>
        <authorList>
            <person name="Dahal R.H."/>
        </authorList>
    </citation>
    <scope>NUCLEOTIDE SEQUENCE [LARGE SCALE GENOMIC DNA]</scope>
    <source>
        <strain evidence="3 4">G-1-2-2</strain>
    </source>
</reference>
<keyword evidence="2" id="KW-0732">Signal</keyword>
<dbReference type="InterPro" id="IPR042100">
    <property type="entry name" value="Bug_dom1"/>
</dbReference>
<organism evidence="3 4">
    <name type="scientific">Ramlibacter agri</name>
    <dbReference type="NCBI Taxonomy" id="2728837"/>
    <lineage>
        <taxon>Bacteria</taxon>
        <taxon>Pseudomonadati</taxon>
        <taxon>Pseudomonadota</taxon>
        <taxon>Betaproteobacteria</taxon>
        <taxon>Burkholderiales</taxon>
        <taxon>Comamonadaceae</taxon>
        <taxon>Ramlibacter</taxon>
    </lineage>
</organism>
<evidence type="ECO:0000313" key="3">
    <source>
        <dbReference type="EMBL" id="NML47156.1"/>
    </source>
</evidence>
<dbReference type="EMBL" id="JABBFX010000003">
    <property type="protein sequence ID" value="NML47156.1"/>
    <property type="molecule type" value="Genomic_DNA"/>
</dbReference>
<comment type="similarity">
    <text evidence="1">Belongs to the UPF0065 (bug) family.</text>
</comment>
<protein>
    <submittedName>
        <fullName evidence="3">Tripartite tricarboxylate transporter substrate binding protein</fullName>
    </submittedName>
</protein>
<dbReference type="PIRSF" id="PIRSF017082">
    <property type="entry name" value="YflP"/>
    <property type="match status" value="1"/>
</dbReference>
<dbReference type="Pfam" id="PF03401">
    <property type="entry name" value="TctC"/>
    <property type="match status" value="1"/>
</dbReference>
<gene>
    <name evidence="3" type="ORF">HHL11_25645</name>
</gene>
<dbReference type="Gene3D" id="3.40.190.10">
    <property type="entry name" value="Periplasmic binding protein-like II"/>
    <property type="match status" value="1"/>
</dbReference>
<dbReference type="PANTHER" id="PTHR42928">
    <property type="entry name" value="TRICARBOXYLATE-BINDING PROTEIN"/>
    <property type="match status" value="1"/>
</dbReference>
<dbReference type="SUPFAM" id="SSF53850">
    <property type="entry name" value="Periplasmic binding protein-like II"/>
    <property type="match status" value="1"/>
</dbReference>
<dbReference type="Proteomes" id="UP000541185">
    <property type="component" value="Unassembled WGS sequence"/>
</dbReference>
<evidence type="ECO:0000256" key="2">
    <source>
        <dbReference type="SAM" id="SignalP"/>
    </source>
</evidence>